<keyword evidence="8" id="KW-1015">Disulfide bond</keyword>
<dbReference type="InterPro" id="IPR050151">
    <property type="entry name" value="Class-I_Pyr_Nuc-Dis_Oxidored"/>
</dbReference>
<comment type="catalytic activity">
    <reaction evidence="10 11">
        <text>N(6)-[(R)-dihydrolipoyl]-L-lysyl-[protein] + NAD(+) = N(6)-[(R)-lipoyl]-L-lysyl-[protein] + NADH + H(+)</text>
        <dbReference type="Rhea" id="RHEA:15045"/>
        <dbReference type="Rhea" id="RHEA-COMP:10474"/>
        <dbReference type="Rhea" id="RHEA-COMP:10475"/>
        <dbReference type="ChEBI" id="CHEBI:15378"/>
        <dbReference type="ChEBI" id="CHEBI:57540"/>
        <dbReference type="ChEBI" id="CHEBI:57945"/>
        <dbReference type="ChEBI" id="CHEBI:83099"/>
        <dbReference type="ChEBI" id="CHEBI:83100"/>
        <dbReference type="EC" id="1.8.1.4"/>
    </reaction>
</comment>
<dbReference type="PANTHER" id="PTHR22912:SF151">
    <property type="entry name" value="DIHYDROLIPOYL DEHYDROGENASE, MITOCHONDRIAL"/>
    <property type="match status" value="1"/>
</dbReference>
<dbReference type="Pfam" id="PF07992">
    <property type="entry name" value="Pyr_redox_2"/>
    <property type="match status" value="1"/>
</dbReference>
<proteinExistence type="inferred from homology"/>
<dbReference type="EMBL" id="JAWONS010000329">
    <property type="protein sequence ID" value="MDW2800921.1"/>
    <property type="molecule type" value="Genomic_DNA"/>
</dbReference>
<evidence type="ECO:0000256" key="3">
    <source>
        <dbReference type="ARBA" id="ARBA00016961"/>
    </source>
</evidence>
<comment type="miscellaneous">
    <text evidence="11">The active site is a redox-active disulfide bond.</text>
</comment>
<protein>
    <recommendedName>
        <fullName evidence="3 11">Dihydrolipoyl dehydrogenase</fullName>
        <ecNumber evidence="2 11">1.8.1.4</ecNumber>
    </recommendedName>
</protein>
<dbReference type="InterPro" id="IPR016156">
    <property type="entry name" value="FAD/NAD-linked_Rdtase_dimer_sf"/>
</dbReference>
<name>A0ABU4GTE6_9CLOT</name>
<keyword evidence="5 11" id="KW-0274">FAD</keyword>
<keyword evidence="16" id="KW-1185">Reference proteome</keyword>
<dbReference type="PRINTS" id="PR00411">
    <property type="entry name" value="PNDRDTASEI"/>
</dbReference>
<keyword evidence="6 11" id="KW-0560">Oxidoreductase</keyword>
<dbReference type="Pfam" id="PF02852">
    <property type="entry name" value="Pyr_redox_dim"/>
    <property type="match status" value="1"/>
</dbReference>
<reference evidence="15 16" key="1">
    <citation type="submission" date="2023-10" db="EMBL/GenBank/DDBJ databases">
        <title>A novel Glycoside Hydrolase 43-Like Enzyme from Clostrdium boliviensis is an Endo-xylanase, and a Candidate for Xylooligosaccharides Production from Different Xylan Substrates.</title>
        <authorList>
            <person name="Alvarez M.T."/>
            <person name="Rocabado-Villegas L.R."/>
            <person name="Salas-Veizaga D.M."/>
            <person name="Linares-Pasten J.A."/>
            <person name="Gudmundsdottir E.E."/>
            <person name="Hreggvidsson G.O."/>
            <person name="Adlercreutz P."/>
            <person name="Nordberg Karlsson E."/>
        </authorList>
    </citation>
    <scope>NUCLEOTIDE SEQUENCE [LARGE SCALE GENOMIC DNA]</scope>
    <source>
        <strain evidence="15 16">E-1</strain>
    </source>
</reference>
<evidence type="ECO:0000313" key="16">
    <source>
        <dbReference type="Proteomes" id="UP001276854"/>
    </source>
</evidence>
<comment type="similarity">
    <text evidence="1 11">Belongs to the class-I pyridine nucleotide-disulfide oxidoreductase family.</text>
</comment>
<dbReference type="PROSITE" id="PS00076">
    <property type="entry name" value="PYRIDINE_REDOX_1"/>
    <property type="match status" value="1"/>
</dbReference>
<dbReference type="GO" id="GO:0004148">
    <property type="term" value="F:dihydrolipoyl dehydrogenase (NADH) activity"/>
    <property type="evidence" value="ECO:0007669"/>
    <property type="project" value="UniProtKB-EC"/>
</dbReference>
<feature type="domain" description="Pyridine nucleotide-disulphide oxidoreductase dimerisation" evidence="13">
    <location>
        <begin position="356"/>
        <end position="464"/>
    </location>
</feature>
<dbReference type="InterPro" id="IPR004099">
    <property type="entry name" value="Pyr_nucl-diS_OxRdtase_dimer"/>
</dbReference>
<dbReference type="SUPFAM" id="SSF51905">
    <property type="entry name" value="FAD/NAD(P)-binding domain"/>
    <property type="match status" value="1"/>
</dbReference>
<evidence type="ECO:0000256" key="4">
    <source>
        <dbReference type="ARBA" id="ARBA00022630"/>
    </source>
</evidence>
<dbReference type="InterPro" id="IPR006258">
    <property type="entry name" value="Lipoamide_DH"/>
</dbReference>
<dbReference type="Proteomes" id="UP001276854">
    <property type="component" value="Unassembled WGS sequence"/>
</dbReference>
<sequence length="494" mass="53365">MADHYDIIIIGGGPGGYTAALKAASLGFRTAIVEKEKLGGTCVNKGCIPTKSLLYAASKFKELQNCDEFGVSTDFISFDFKKMQQYKKSSVKSYRKGITDLIEEENITVLTGTGIIRRNKTVEVHSAQGKDYYTGDYLIIATGAKCVIPPIPGADLPGVLTSERLLASDNWNYDRLLVIGGGVIGVEFATIFSALCSHVTILEREDHLLGPMDTEVSQALEEELKQRGITIHCQVNVKEIKEDTDHGLSCVFEMGGQEHTIQTGHILIAAGRQPFLEGLLGEDVSLELENGHLKVNSEFQTSEPGIYAIGDAASDILLAHVAAAQGTYVVEKIAGVEHTIRLSVVPNGMFVKLPVVPSCIYTEPEIASVGITREAAVANNMHVCCGHYSMSGNGKSIITSRQNGFIHLVFEEFSGTLVGAQIVCPRATDMISEMATAIANGLTAKQLRLAMRAHPTYSEGITAAIENYFETKGEQGNDERETGTVKKPDGRAPY</sequence>
<dbReference type="PRINTS" id="PR00368">
    <property type="entry name" value="FADPNR"/>
</dbReference>
<dbReference type="Gene3D" id="3.30.390.30">
    <property type="match status" value="1"/>
</dbReference>
<dbReference type="PANTHER" id="PTHR22912">
    <property type="entry name" value="DISULFIDE OXIDOREDUCTASE"/>
    <property type="match status" value="1"/>
</dbReference>
<evidence type="ECO:0000256" key="1">
    <source>
        <dbReference type="ARBA" id="ARBA00007532"/>
    </source>
</evidence>
<dbReference type="InterPro" id="IPR001100">
    <property type="entry name" value="Pyr_nuc-diS_OxRdtase"/>
</dbReference>
<organism evidence="15 16">
    <name type="scientific">Clostridium boliviensis</name>
    <dbReference type="NCBI Taxonomy" id="318465"/>
    <lineage>
        <taxon>Bacteria</taxon>
        <taxon>Bacillati</taxon>
        <taxon>Bacillota</taxon>
        <taxon>Clostridia</taxon>
        <taxon>Eubacteriales</taxon>
        <taxon>Clostridiaceae</taxon>
        <taxon>Clostridium</taxon>
    </lineage>
</organism>
<dbReference type="EC" id="1.8.1.4" evidence="2 11"/>
<keyword evidence="7 11" id="KW-0520">NAD</keyword>
<gene>
    <name evidence="15" type="primary">lpdA</name>
    <name evidence="15" type="ORF">RZO55_25465</name>
</gene>
<dbReference type="PIRSF" id="PIRSF000350">
    <property type="entry name" value="Mercury_reductase_MerA"/>
    <property type="match status" value="1"/>
</dbReference>
<evidence type="ECO:0000313" key="15">
    <source>
        <dbReference type="EMBL" id="MDW2800921.1"/>
    </source>
</evidence>
<dbReference type="Gene3D" id="3.50.50.60">
    <property type="entry name" value="FAD/NAD(P)-binding domain"/>
    <property type="match status" value="2"/>
</dbReference>
<comment type="cofactor">
    <cofactor evidence="11">
        <name>FAD</name>
        <dbReference type="ChEBI" id="CHEBI:57692"/>
    </cofactor>
    <text evidence="11">Binds 1 FAD per subunit.</text>
</comment>
<evidence type="ECO:0000256" key="12">
    <source>
        <dbReference type="SAM" id="MobiDB-lite"/>
    </source>
</evidence>
<keyword evidence="9 11" id="KW-0676">Redox-active center</keyword>
<dbReference type="RefSeq" id="WP_318067081.1">
    <property type="nucleotide sequence ID" value="NZ_JAWONS010000329.1"/>
</dbReference>
<evidence type="ECO:0000256" key="6">
    <source>
        <dbReference type="ARBA" id="ARBA00023002"/>
    </source>
</evidence>
<dbReference type="NCBIfam" id="TIGR01350">
    <property type="entry name" value="lipoamide_DH"/>
    <property type="match status" value="1"/>
</dbReference>
<accession>A0ABU4GTE6</accession>
<dbReference type="SUPFAM" id="SSF55424">
    <property type="entry name" value="FAD/NAD-linked reductases, dimerisation (C-terminal) domain"/>
    <property type="match status" value="1"/>
</dbReference>
<feature type="domain" description="FAD/NAD(P)-binding" evidence="14">
    <location>
        <begin position="5"/>
        <end position="326"/>
    </location>
</feature>
<evidence type="ECO:0000256" key="5">
    <source>
        <dbReference type="ARBA" id="ARBA00022827"/>
    </source>
</evidence>
<evidence type="ECO:0000256" key="2">
    <source>
        <dbReference type="ARBA" id="ARBA00012608"/>
    </source>
</evidence>
<evidence type="ECO:0000256" key="10">
    <source>
        <dbReference type="ARBA" id="ARBA00049187"/>
    </source>
</evidence>
<evidence type="ECO:0000259" key="13">
    <source>
        <dbReference type="Pfam" id="PF02852"/>
    </source>
</evidence>
<dbReference type="InterPro" id="IPR012999">
    <property type="entry name" value="Pyr_OxRdtase_I_AS"/>
</dbReference>
<feature type="region of interest" description="Disordered" evidence="12">
    <location>
        <begin position="470"/>
        <end position="494"/>
    </location>
</feature>
<keyword evidence="4 11" id="KW-0285">Flavoprotein</keyword>
<evidence type="ECO:0000256" key="9">
    <source>
        <dbReference type="ARBA" id="ARBA00023284"/>
    </source>
</evidence>
<evidence type="ECO:0000256" key="7">
    <source>
        <dbReference type="ARBA" id="ARBA00023027"/>
    </source>
</evidence>
<comment type="caution">
    <text evidence="15">The sequence shown here is derived from an EMBL/GenBank/DDBJ whole genome shotgun (WGS) entry which is preliminary data.</text>
</comment>
<evidence type="ECO:0000256" key="11">
    <source>
        <dbReference type="RuleBase" id="RU003692"/>
    </source>
</evidence>
<evidence type="ECO:0000259" key="14">
    <source>
        <dbReference type="Pfam" id="PF07992"/>
    </source>
</evidence>
<dbReference type="InterPro" id="IPR023753">
    <property type="entry name" value="FAD/NAD-binding_dom"/>
</dbReference>
<dbReference type="InterPro" id="IPR036188">
    <property type="entry name" value="FAD/NAD-bd_sf"/>
</dbReference>
<evidence type="ECO:0000256" key="8">
    <source>
        <dbReference type="ARBA" id="ARBA00023157"/>
    </source>
</evidence>